<keyword evidence="3" id="KW-0813">Transport</keyword>
<feature type="transmembrane region" description="Helical" evidence="7">
    <location>
        <begin position="99"/>
        <end position="117"/>
    </location>
</feature>
<evidence type="ECO:0000256" key="5">
    <source>
        <dbReference type="ARBA" id="ARBA00022989"/>
    </source>
</evidence>
<feature type="transmembrane region" description="Helical" evidence="7">
    <location>
        <begin position="370"/>
        <end position="389"/>
    </location>
</feature>
<evidence type="ECO:0000256" key="2">
    <source>
        <dbReference type="ARBA" id="ARBA00008821"/>
    </source>
</evidence>
<proteinExistence type="inferred from homology"/>
<feature type="transmembrane region" description="Helical" evidence="7">
    <location>
        <begin position="39"/>
        <end position="58"/>
    </location>
</feature>
<feature type="transmembrane region" description="Helical" evidence="7">
    <location>
        <begin position="70"/>
        <end position="87"/>
    </location>
</feature>
<dbReference type="InterPro" id="IPR006043">
    <property type="entry name" value="NCS2"/>
</dbReference>
<gene>
    <name evidence="8" type="ORF">DFR59_102483</name>
</gene>
<dbReference type="NCBIfam" id="NF037981">
    <property type="entry name" value="NCS2_1"/>
    <property type="match status" value="1"/>
</dbReference>
<keyword evidence="9" id="KW-1185">Reference proteome</keyword>
<comment type="similarity">
    <text evidence="2">Belongs to the nucleobase:cation symporter-2 (NCS2) (TC 2.A.40) family.</text>
</comment>
<dbReference type="RefSeq" id="WP_245948388.1">
    <property type="nucleotide sequence ID" value="NZ_QQAY01000002.1"/>
</dbReference>
<comment type="caution">
    <text evidence="8">The sequence shown here is derived from an EMBL/GenBank/DDBJ whole genome shotgun (WGS) entry which is preliminary data.</text>
</comment>
<keyword evidence="5 7" id="KW-1133">Transmembrane helix</keyword>
<keyword evidence="6 7" id="KW-0472">Membrane</keyword>
<feature type="transmembrane region" description="Helical" evidence="7">
    <location>
        <begin position="189"/>
        <end position="210"/>
    </location>
</feature>
<dbReference type="EMBL" id="QQAY01000002">
    <property type="protein sequence ID" value="RDI45848.1"/>
    <property type="molecule type" value="Genomic_DNA"/>
</dbReference>
<evidence type="ECO:0000256" key="7">
    <source>
        <dbReference type="SAM" id="Phobius"/>
    </source>
</evidence>
<organism evidence="8 9">
    <name type="scientific">Falsibacillus pallidus</name>
    <dbReference type="NCBI Taxonomy" id="493781"/>
    <lineage>
        <taxon>Bacteria</taxon>
        <taxon>Bacillati</taxon>
        <taxon>Bacillota</taxon>
        <taxon>Bacilli</taxon>
        <taxon>Bacillales</taxon>
        <taxon>Bacillaceae</taxon>
        <taxon>Falsibacillus</taxon>
    </lineage>
</organism>
<evidence type="ECO:0000256" key="6">
    <source>
        <dbReference type="ARBA" id="ARBA00023136"/>
    </source>
</evidence>
<accession>A0A370GQ46</accession>
<evidence type="ECO:0000256" key="1">
    <source>
        <dbReference type="ARBA" id="ARBA00004141"/>
    </source>
</evidence>
<dbReference type="PANTHER" id="PTHR42810:SF1">
    <property type="entry name" value="PURINE PERMEASE YWDJ-RELATED"/>
    <property type="match status" value="1"/>
</dbReference>
<sequence>MFKTSFSAIQWVAFMIASSVVAPIAIADLFHLQPVETTLFVQRTIFVLGISSILQGLFGHRLPINEGPAGLWWSVFAIYAGFIGTIYSSGDEALRTLEGGMLISAAVFIILAVFGLIEKLKNLFTPTATFVYLILLILQLSGSFIKGMLGLSNEHPHVQPMVLIGSTVIVILTFFLGSVKIRWINQYSILLGLALGWLLFILLGLAPPVSEASHPIMAMPEIFPFGFPKIDSGMIATAAFTALLLTTNMIASVRVMEEAQQKLTGKLPTPDYKRAGIVSGVNQAAGGLFGAVGPVPISGAAGFVSATNVPSIKPFILGSILITILSLFPKVMDIMASIPAPAGYAVTFVIFSRMVGMAFSEFEKESDKPLAKLTAGVSLMIGVGAMFIPPEATKGLPTIFASLLNNGLILGTLAAILTEQFIRFKQRNT</sequence>
<feature type="transmembrane region" description="Helical" evidence="7">
    <location>
        <begin position="395"/>
        <end position="417"/>
    </location>
</feature>
<evidence type="ECO:0000313" key="8">
    <source>
        <dbReference type="EMBL" id="RDI45848.1"/>
    </source>
</evidence>
<dbReference type="GO" id="GO:0042907">
    <property type="term" value="F:xanthine transmembrane transporter activity"/>
    <property type="evidence" value="ECO:0007669"/>
    <property type="project" value="TreeGrafter"/>
</dbReference>
<name>A0A370GQ46_9BACI</name>
<evidence type="ECO:0000256" key="4">
    <source>
        <dbReference type="ARBA" id="ARBA00022692"/>
    </source>
</evidence>
<dbReference type="PANTHER" id="PTHR42810">
    <property type="entry name" value="PURINE PERMEASE C1399.01C-RELATED"/>
    <property type="match status" value="1"/>
</dbReference>
<reference evidence="8 9" key="1">
    <citation type="submission" date="2018-07" db="EMBL/GenBank/DDBJ databases">
        <title>Genomic Encyclopedia of Type Strains, Phase IV (KMG-IV): sequencing the most valuable type-strain genomes for metagenomic binning, comparative biology and taxonomic classification.</title>
        <authorList>
            <person name="Goeker M."/>
        </authorList>
    </citation>
    <scope>NUCLEOTIDE SEQUENCE [LARGE SCALE GENOMIC DNA]</scope>
    <source>
        <strain evidence="8 9">DSM 25281</strain>
    </source>
</reference>
<keyword evidence="4 7" id="KW-0812">Transmembrane</keyword>
<feature type="transmembrane region" description="Helical" evidence="7">
    <location>
        <begin position="338"/>
        <end position="358"/>
    </location>
</feature>
<dbReference type="Pfam" id="PF00860">
    <property type="entry name" value="Xan_ur_permease"/>
    <property type="match status" value="1"/>
</dbReference>
<feature type="transmembrane region" description="Helical" evidence="7">
    <location>
        <begin position="230"/>
        <end position="251"/>
    </location>
</feature>
<protein>
    <submittedName>
        <fullName evidence="8">Xanthine/uracil permease</fullName>
    </submittedName>
</protein>
<evidence type="ECO:0000256" key="3">
    <source>
        <dbReference type="ARBA" id="ARBA00022448"/>
    </source>
</evidence>
<dbReference type="AlphaFoldDB" id="A0A370GQ46"/>
<dbReference type="Proteomes" id="UP000255326">
    <property type="component" value="Unassembled WGS sequence"/>
</dbReference>
<evidence type="ECO:0000313" key="9">
    <source>
        <dbReference type="Proteomes" id="UP000255326"/>
    </source>
</evidence>
<feature type="transmembrane region" description="Helical" evidence="7">
    <location>
        <begin position="157"/>
        <end position="177"/>
    </location>
</feature>
<feature type="transmembrane region" description="Helical" evidence="7">
    <location>
        <begin position="12"/>
        <end position="33"/>
    </location>
</feature>
<feature type="transmembrane region" description="Helical" evidence="7">
    <location>
        <begin position="129"/>
        <end position="151"/>
    </location>
</feature>
<comment type="subcellular location">
    <subcellularLocation>
        <location evidence="1">Membrane</location>
        <topology evidence="1">Multi-pass membrane protein</topology>
    </subcellularLocation>
</comment>
<dbReference type="GO" id="GO:0005886">
    <property type="term" value="C:plasma membrane"/>
    <property type="evidence" value="ECO:0007669"/>
    <property type="project" value="TreeGrafter"/>
</dbReference>